<feature type="transmembrane region" description="Helical" evidence="2">
    <location>
        <begin position="54"/>
        <end position="76"/>
    </location>
</feature>
<evidence type="ECO:0000313" key="4">
    <source>
        <dbReference type="Proteomes" id="UP000217265"/>
    </source>
</evidence>
<dbReference type="Proteomes" id="UP000217265">
    <property type="component" value="Chromosome"/>
</dbReference>
<feature type="region of interest" description="Disordered" evidence="1">
    <location>
        <begin position="1"/>
        <end position="26"/>
    </location>
</feature>
<keyword evidence="2" id="KW-0812">Transmembrane</keyword>
<evidence type="ECO:0000313" key="3">
    <source>
        <dbReference type="EMBL" id="ATC64988.1"/>
    </source>
</evidence>
<evidence type="ECO:0000256" key="2">
    <source>
        <dbReference type="SAM" id="Phobius"/>
    </source>
</evidence>
<proteinExistence type="predicted"/>
<keyword evidence="2" id="KW-0472">Membrane</keyword>
<dbReference type="AlphaFoldDB" id="A0A290QI32"/>
<protein>
    <submittedName>
        <fullName evidence="3">Uncharacterized protein</fullName>
    </submittedName>
</protein>
<sequence length="108" mass="11607">MNDDSALSRLLKTWQPRTPEPAPDFGENVWARIQRSPASTSASRVVLFRFPSTLRAAACWAAGLAAFGGSAAAYAYDSLTRDERMAAAHAAAIDPIQITAAPNTVHRH</sequence>
<evidence type="ECO:0000256" key="1">
    <source>
        <dbReference type="SAM" id="MobiDB-lite"/>
    </source>
</evidence>
<keyword evidence="2" id="KW-1133">Transmembrane helix</keyword>
<accession>A0A290QI32</accession>
<reference evidence="3 4" key="1">
    <citation type="submission" date="2017-09" db="EMBL/GenBank/DDBJ databases">
        <title>Complete genome sequence of Verrucomicrobial strain HZ-65, isolated from freshwater.</title>
        <authorList>
            <person name="Choi A."/>
        </authorList>
    </citation>
    <scope>NUCLEOTIDE SEQUENCE [LARGE SCALE GENOMIC DNA]</scope>
    <source>
        <strain evidence="3 4">HZ-65</strain>
    </source>
</reference>
<gene>
    <name evidence="3" type="ORF">CMV30_14005</name>
</gene>
<organism evidence="3 4">
    <name type="scientific">Nibricoccus aquaticus</name>
    <dbReference type="NCBI Taxonomy" id="2576891"/>
    <lineage>
        <taxon>Bacteria</taxon>
        <taxon>Pseudomonadati</taxon>
        <taxon>Verrucomicrobiota</taxon>
        <taxon>Opitutia</taxon>
        <taxon>Opitutales</taxon>
        <taxon>Opitutaceae</taxon>
        <taxon>Nibricoccus</taxon>
    </lineage>
</organism>
<name>A0A290QI32_9BACT</name>
<keyword evidence="4" id="KW-1185">Reference proteome</keyword>
<dbReference type="RefSeq" id="WP_096056619.1">
    <property type="nucleotide sequence ID" value="NZ_CP023344.1"/>
</dbReference>
<dbReference type="EMBL" id="CP023344">
    <property type="protein sequence ID" value="ATC64988.1"/>
    <property type="molecule type" value="Genomic_DNA"/>
</dbReference>
<dbReference type="KEGG" id="vbh:CMV30_14005"/>